<evidence type="ECO:0000313" key="1">
    <source>
        <dbReference type="EMBL" id="TKA63401.1"/>
    </source>
</evidence>
<dbReference type="AlphaFoldDB" id="A0A4U0WKJ6"/>
<evidence type="ECO:0000313" key="2">
    <source>
        <dbReference type="Proteomes" id="UP000309340"/>
    </source>
</evidence>
<keyword evidence="2" id="KW-1185">Reference proteome</keyword>
<dbReference type="Proteomes" id="UP000309340">
    <property type="component" value="Unassembled WGS sequence"/>
</dbReference>
<organism evidence="1 2">
    <name type="scientific">Friedmanniomyces simplex</name>
    <dbReference type="NCBI Taxonomy" id="329884"/>
    <lineage>
        <taxon>Eukaryota</taxon>
        <taxon>Fungi</taxon>
        <taxon>Dikarya</taxon>
        <taxon>Ascomycota</taxon>
        <taxon>Pezizomycotina</taxon>
        <taxon>Dothideomycetes</taxon>
        <taxon>Dothideomycetidae</taxon>
        <taxon>Mycosphaerellales</taxon>
        <taxon>Teratosphaeriaceae</taxon>
        <taxon>Friedmanniomyces</taxon>
    </lineage>
</organism>
<dbReference type="OrthoDB" id="1577640at2759"/>
<name>A0A4U0WKJ6_9PEZI</name>
<proteinExistence type="predicted"/>
<sequence>MLIWRNISRLECHRADGMFRWLYCQLVALTKSKLTRPISVKAALHALPKGFDETYERMLNKIDEGDRQYALTLLFPSWTVTPTCIEASSSLESHAITAFKPLP</sequence>
<dbReference type="EMBL" id="NAJQ01000949">
    <property type="protein sequence ID" value="TKA63401.1"/>
    <property type="molecule type" value="Genomic_DNA"/>
</dbReference>
<accession>A0A4U0WKJ6</accession>
<protein>
    <submittedName>
        <fullName evidence="1">Uncharacterized protein</fullName>
    </submittedName>
</protein>
<gene>
    <name evidence="1" type="ORF">B0A55_12202</name>
</gene>
<reference evidence="1 2" key="1">
    <citation type="submission" date="2017-03" db="EMBL/GenBank/DDBJ databases">
        <title>Genomes of endolithic fungi from Antarctica.</title>
        <authorList>
            <person name="Coleine C."/>
            <person name="Masonjones S."/>
            <person name="Stajich J.E."/>
        </authorList>
    </citation>
    <scope>NUCLEOTIDE SEQUENCE [LARGE SCALE GENOMIC DNA]</scope>
    <source>
        <strain evidence="1 2">CCFEE 5184</strain>
    </source>
</reference>
<comment type="caution">
    <text evidence="1">The sequence shown here is derived from an EMBL/GenBank/DDBJ whole genome shotgun (WGS) entry which is preliminary data.</text>
</comment>